<gene>
    <name evidence="7" type="ORF">ATO8_00380</name>
</gene>
<dbReference type="Pfam" id="PF09864">
    <property type="entry name" value="MliC"/>
    <property type="match status" value="1"/>
</dbReference>
<feature type="chain" id="PRO_5004843378" description="C-type lysozyme inhibitor domain-containing protein" evidence="5">
    <location>
        <begin position="22"/>
        <end position="114"/>
    </location>
</feature>
<dbReference type="EMBL" id="AQQW01000001">
    <property type="protein sequence ID" value="ETW14319.1"/>
    <property type="molecule type" value="Genomic_DNA"/>
</dbReference>
<protein>
    <recommendedName>
        <fullName evidence="6">C-type lysozyme inhibitor domain-containing protein</fullName>
    </recommendedName>
</protein>
<organism evidence="7 8">
    <name type="scientific">Roseivivax marinus</name>
    <dbReference type="NCBI Taxonomy" id="1379903"/>
    <lineage>
        <taxon>Bacteria</taxon>
        <taxon>Pseudomonadati</taxon>
        <taxon>Pseudomonadota</taxon>
        <taxon>Alphaproteobacteria</taxon>
        <taxon>Rhodobacterales</taxon>
        <taxon>Roseobacteraceae</taxon>
        <taxon>Roseivivax</taxon>
    </lineage>
</organism>
<evidence type="ECO:0000256" key="1">
    <source>
        <dbReference type="ARBA" id="ARBA00022729"/>
    </source>
</evidence>
<proteinExistence type="predicted"/>
<keyword evidence="2" id="KW-0472">Membrane</keyword>
<dbReference type="Gene3D" id="2.40.128.200">
    <property type="match status" value="1"/>
</dbReference>
<evidence type="ECO:0000256" key="3">
    <source>
        <dbReference type="ARBA" id="ARBA00023139"/>
    </source>
</evidence>
<keyword evidence="3" id="KW-0564">Palmitate</keyword>
<evidence type="ECO:0000256" key="2">
    <source>
        <dbReference type="ARBA" id="ARBA00023136"/>
    </source>
</evidence>
<dbReference type="InterPro" id="IPR036328">
    <property type="entry name" value="MliC_sf"/>
</dbReference>
<feature type="domain" description="C-type lysozyme inhibitor" evidence="6">
    <location>
        <begin position="29"/>
        <end position="98"/>
    </location>
</feature>
<feature type="signal peptide" evidence="5">
    <location>
        <begin position="1"/>
        <end position="21"/>
    </location>
</feature>
<dbReference type="eggNOG" id="ENOG50339D2">
    <property type="taxonomic scope" value="Bacteria"/>
</dbReference>
<dbReference type="AlphaFoldDB" id="W4HNP4"/>
<evidence type="ECO:0000313" key="8">
    <source>
        <dbReference type="Proteomes" id="UP000019063"/>
    </source>
</evidence>
<dbReference type="STRING" id="1379903.ATO8_00380"/>
<evidence type="ECO:0000313" key="7">
    <source>
        <dbReference type="EMBL" id="ETW14319.1"/>
    </source>
</evidence>
<accession>W4HNP4</accession>
<evidence type="ECO:0000256" key="5">
    <source>
        <dbReference type="SAM" id="SignalP"/>
    </source>
</evidence>
<keyword evidence="8" id="KW-1185">Reference proteome</keyword>
<dbReference type="InterPro" id="IPR018660">
    <property type="entry name" value="MliC"/>
</dbReference>
<reference evidence="7 8" key="1">
    <citation type="journal article" date="2014" name="Antonie Van Leeuwenhoek">
        <title>Roseivivax atlanticus sp. nov., isolated from surface seawater of the Atlantic Ocean.</title>
        <authorList>
            <person name="Li G."/>
            <person name="Lai Q."/>
            <person name="Liu X."/>
            <person name="Sun F."/>
            <person name="Shao Z."/>
        </authorList>
    </citation>
    <scope>NUCLEOTIDE SEQUENCE [LARGE SCALE GENOMIC DNA]</scope>
    <source>
        <strain evidence="7 8">22II-s10s</strain>
    </source>
</reference>
<name>W4HNP4_9RHOB</name>
<evidence type="ECO:0000256" key="4">
    <source>
        <dbReference type="ARBA" id="ARBA00023288"/>
    </source>
</evidence>
<dbReference type="Proteomes" id="UP000019063">
    <property type="component" value="Unassembled WGS sequence"/>
</dbReference>
<dbReference type="RefSeq" id="WP_043841120.1">
    <property type="nucleotide sequence ID" value="NZ_AQQW01000001.1"/>
</dbReference>
<keyword evidence="4" id="KW-0449">Lipoprotein</keyword>
<dbReference type="SUPFAM" id="SSF141488">
    <property type="entry name" value="YdhA-like"/>
    <property type="match status" value="1"/>
</dbReference>
<sequence length="114" mass="12237">MRVLAGSAAALCLLAAEPAAAKDWQSARYACERGVEIPVVYVNGVEPAIAILSVEGALVTLEVERSGSGARYGWPSDGSHYIWWSKGDTAQLFWRDGATGEETVIYSDCKEKQG</sequence>
<evidence type="ECO:0000259" key="6">
    <source>
        <dbReference type="Pfam" id="PF09864"/>
    </source>
</evidence>
<comment type="caution">
    <text evidence="7">The sequence shown here is derived from an EMBL/GenBank/DDBJ whole genome shotgun (WGS) entry which is preliminary data.</text>
</comment>
<keyword evidence="1 5" id="KW-0732">Signal</keyword>